<sequence length="31" mass="3513">MFDLCHASTTSEEPRVHSVGSSCFLSFYVKF</sequence>
<evidence type="ECO:0000313" key="1">
    <source>
        <dbReference type="EMBL" id="JAD39114.1"/>
    </source>
</evidence>
<proteinExistence type="predicted"/>
<reference evidence="1" key="1">
    <citation type="submission" date="2014-09" db="EMBL/GenBank/DDBJ databases">
        <authorList>
            <person name="Magalhaes I.L.F."/>
            <person name="Oliveira U."/>
            <person name="Santos F.R."/>
            <person name="Vidigal T.H.D.A."/>
            <person name="Brescovit A.D."/>
            <person name="Santos A.J."/>
        </authorList>
    </citation>
    <scope>NUCLEOTIDE SEQUENCE</scope>
    <source>
        <tissue evidence="1">Shoot tissue taken approximately 20 cm above the soil surface</tissue>
    </source>
</reference>
<protein>
    <submittedName>
        <fullName evidence="1">Uncharacterized protein</fullName>
    </submittedName>
</protein>
<organism evidence="1">
    <name type="scientific">Arundo donax</name>
    <name type="common">Giant reed</name>
    <name type="synonym">Donax arundinaceus</name>
    <dbReference type="NCBI Taxonomy" id="35708"/>
    <lineage>
        <taxon>Eukaryota</taxon>
        <taxon>Viridiplantae</taxon>
        <taxon>Streptophyta</taxon>
        <taxon>Embryophyta</taxon>
        <taxon>Tracheophyta</taxon>
        <taxon>Spermatophyta</taxon>
        <taxon>Magnoliopsida</taxon>
        <taxon>Liliopsida</taxon>
        <taxon>Poales</taxon>
        <taxon>Poaceae</taxon>
        <taxon>PACMAD clade</taxon>
        <taxon>Arundinoideae</taxon>
        <taxon>Arundineae</taxon>
        <taxon>Arundo</taxon>
    </lineage>
</organism>
<dbReference type="AlphaFoldDB" id="A0A0A8ZIC6"/>
<accession>A0A0A8ZIC6</accession>
<reference evidence="1" key="2">
    <citation type="journal article" date="2015" name="Data Brief">
        <title>Shoot transcriptome of the giant reed, Arundo donax.</title>
        <authorList>
            <person name="Barrero R.A."/>
            <person name="Guerrero F.D."/>
            <person name="Moolhuijzen P."/>
            <person name="Goolsby J.A."/>
            <person name="Tidwell J."/>
            <person name="Bellgard S.E."/>
            <person name="Bellgard M.I."/>
        </authorList>
    </citation>
    <scope>NUCLEOTIDE SEQUENCE</scope>
    <source>
        <tissue evidence="1">Shoot tissue taken approximately 20 cm above the soil surface</tissue>
    </source>
</reference>
<dbReference type="EMBL" id="GBRH01258781">
    <property type="protein sequence ID" value="JAD39114.1"/>
    <property type="molecule type" value="Transcribed_RNA"/>
</dbReference>
<name>A0A0A8ZIC6_ARUDO</name>